<name>A0A6C0BS53_9ZZZZ</name>
<evidence type="ECO:0000313" key="2">
    <source>
        <dbReference type="EMBL" id="QHS94103.1"/>
    </source>
</evidence>
<proteinExistence type="predicted"/>
<sequence>MNKAPPISQSQLTSSLKNINHQIESNLKIENINSILRNILIDNKYFITFFVTVFVIYFLPLKHKDIEKNKISFAMGIKFISDLILFLLVVFIITIILSKVFLAKIISKSDNDCQVKVGIFKWFFTFYKGYYDECSDKVKYVEKGIHNILWMALVLKGIHSMENVFIPLIESKIKSKKFISLLHICVYLVYFMIFCLLLLKYWINSDSLGVNLMYNTAIIYSLLTFITLMVDKIIIMVNNSNNPVSYKYVKNHLPVTLKEPLKEQLIPDMKYIIAINLFSVVAIFFKKYYDINNDTNS</sequence>
<reference evidence="2" key="1">
    <citation type="journal article" date="2020" name="Nature">
        <title>Giant virus diversity and host interactions through global metagenomics.</title>
        <authorList>
            <person name="Schulz F."/>
            <person name="Roux S."/>
            <person name="Paez-Espino D."/>
            <person name="Jungbluth S."/>
            <person name="Walsh D.A."/>
            <person name="Denef V.J."/>
            <person name="McMahon K.D."/>
            <person name="Konstantinidis K.T."/>
            <person name="Eloe-Fadrosh E.A."/>
            <person name="Kyrpides N.C."/>
            <person name="Woyke T."/>
        </authorList>
    </citation>
    <scope>NUCLEOTIDE SEQUENCE</scope>
    <source>
        <strain evidence="2">GVMAG-M-3300018416-26</strain>
    </source>
</reference>
<feature type="transmembrane region" description="Helical" evidence="1">
    <location>
        <begin position="181"/>
        <end position="203"/>
    </location>
</feature>
<feature type="transmembrane region" description="Helical" evidence="1">
    <location>
        <begin position="209"/>
        <end position="230"/>
    </location>
</feature>
<feature type="transmembrane region" description="Helical" evidence="1">
    <location>
        <begin position="148"/>
        <end position="169"/>
    </location>
</feature>
<dbReference type="EMBL" id="MN739216">
    <property type="protein sequence ID" value="QHS94103.1"/>
    <property type="molecule type" value="Genomic_DNA"/>
</dbReference>
<evidence type="ECO:0000256" key="1">
    <source>
        <dbReference type="SAM" id="Phobius"/>
    </source>
</evidence>
<keyword evidence="1" id="KW-0472">Membrane</keyword>
<keyword evidence="1" id="KW-1133">Transmembrane helix</keyword>
<protein>
    <submittedName>
        <fullName evidence="2">Uncharacterized protein</fullName>
    </submittedName>
</protein>
<dbReference type="AlphaFoldDB" id="A0A6C0BS53"/>
<feature type="transmembrane region" description="Helical" evidence="1">
    <location>
        <begin position="45"/>
        <end position="62"/>
    </location>
</feature>
<organism evidence="2">
    <name type="scientific">viral metagenome</name>
    <dbReference type="NCBI Taxonomy" id="1070528"/>
    <lineage>
        <taxon>unclassified sequences</taxon>
        <taxon>metagenomes</taxon>
        <taxon>organismal metagenomes</taxon>
    </lineage>
</organism>
<accession>A0A6C0BS53</accession>
<keyword evidence="1" id="KW-0812">Transmembrane</keyword>
<feature type="transmembrane region" description="Helical" evidence="1">
    <location>
        <begin position="271"/>
        <end position="289"/>
    </location>
</feature>
<feature type="transmembrane region" description="Helical" evidence="1">
    <location>
        <begin position="83"/>
        <end position="102"/>
    </location>
</feature>